<dbReference type="PANTHER" id="PTHR46500">
    <property type="entry name" value="CILIA- AND FLAGELLA-ASSOCIATED PROTEIN 221"/>
    <property type="match status" value="1"/>
</dbReference>
<name>A0ABP0EYY1_CLALP</name>
<dbReference type="EMBL" id="CAWYQH010000001">
    <property type="protein sequence ID" value="CAK8672316.1"/>
    <property type="molecule type" value="Genomic_DNA"/>
</dbReference>
<comment type="caution">
    <text evidence="2">The sequence shown here is derived from an EMBL/GenBank/DDBJ whole genome shotgun (WGS) entry which is preliminary data.</text>
</comment>
<dbReference type="Gene3D" id="2.60.40.10">
    <property type="entry name" value="Immunoglobulins"/>
    <property type="match status" value="1"/>
</dbReference>
<dbReference type="InterPro" id="IPR029676">
    <property type="entry name" value="CFAP221"/>
</dbReference>
<dbReference type="InterPro" id="IPR013783">
    <property type="entry name" value="Ig-like_fold"/>
</dbReference>
<gene>
    <name evidence="2" type="ORF">CVLEPA_LOCUS1276</name>
</gene>
<sequence>MAMTKTLPFPSAKNSKKQNLLSDLVAPRERFDVPNHILDTKIFSKLSQNSVAKIQPSVVHFNGYKLDKPQKTSIKICNCSSEKQNLHIIPPATKYFNIHYKKPDRFVPGFTIEITITFLADEWRYYYDCIRIQCKGEENLLVPLHAFPVMDTSKFPRKLVFPSSGTILGESCSKILPLSSDCPVEFEFQITILQSHPSFKVEPLSGVVPGEGKTNIHVTFTPTEYVTAHMAMQLVISQFNTKPLLCDVTASCSPTAMVPLSKSVRDLDELYRQTKLLDPRCISPIQIARRRQKDGRKIVPKLSKTPAKEFEHDGLQFPTLINSQHAVNSVLIQKKGKRRVKDLREDPVAKSNTAAAVQSSESMISVENTRQMKEAAFERIVRQDVVEERANQLRWQVHLGQDPMSHQAKLDVLQQRDLANDDYKFVKKKYPRPDEELCRTSTTTTYRRTWRKANQVPQSSPHFDLYKNNPWSVRHRALTRFQQAARTIVIRCRADKKVVMLRKMIEDFKSGLLPEYLPTVTSDNSLSAGLMPLQSARNSQDEYSVEDLLVNFTPETVKPFTFPVYVSPDTKDDIAPDALGEVPVELAKVNPKRYVPFVDLVVPRYYELAGYKRHDVSEAFHNYVPPGLARPLRTGAEDEIIQVTLPPHLEQNKSAYIAELLDKPIPSGDESSEAIFSKLLEEKTEVMMEPQEETRSSGLIPPSGLFKNPRYHKLHIFNPVPGVTHHYLPIAQTEVDPDYHLCPIPRYTRLPGANKFLDRKDVIKGMMSWKKFSSHGLGALAQAQTLTDVWLPRWSDCFSQGMIPLNTPQLLQEFPKNDEINLLDDEESQSPNFCLLTADMIRAQFCTEDELKKEWEKSQQEEGSKEETTALSQIPGENVGPTFSRDKRQAELEKIVQAKYDKLGEQIREHLKTLDLDCDT</sequence>
<protein>
    <recommendedName>
        <fullName evidence="4">Cilia- and flagella-associated protein 221</fullName>
    </recommendedName>
</protein>
<reference evidence="2 3" key="1">
    <citation type="submission" date="2024-02" db="EMBL/GenBank/DDBJ databases">
        <authorList>
            <person name="Daric V."/>
            <person name="Darras S."/>
        </authorList>
    </citation>
    <scope>NUCLEOTIDE SEQUENCE [LARGE SCALE GENOMIC DNA]</scope>
</reference>
<proteinExistence type="predicted"/>
<evidence type="ECO:0008006" key="4">
    <source>
        <dbReference type="Google" id="ProtNLM"/>
    </source>
</evidence>
<accession>A0ABP0EYY1</accession>
<evidence type="ECO:0000313" key="3">
    <source>
        <dbReference type="Proteomes" id="UP001642483"/>
    </source>
</evidence>
<feature type="compositionally biased region" description="Basic and acidic residues" evidence="1">
    <location>
        <begin position="855"/>
        <end position="868"/>
    </location>
</feature>
<dbReference type="PANTHER" id="PTHR46500:SF1">
    <property type="entry name" value="CILIA- AND FLAGELLA-ASSOCIATED PROTEIN 221"/>
    <property type="match status" value="1"/>
</dbReference>
<keyword evidence="3" id="KW-1185">Reference proteome</keyword>
<evidence type="ECO:0000256" key="1">
    <source>
        <dbReference type="SAM" id="MobiDB-lite"/>
    </source>
</evidence>
<feature type="region of interest" description="Disordered" evidence="1">
    <location>
        <begin position="855"/>
        <end position="886"/>
    </location>
</feature>
<organism evidence="2 3">
    <name type="scientific">Clavelina lepadiformis</name>
    <name type="common">Light-bulb sea squirt</name>
    <name type="synonym">Ascidia lepadiformis</name>
    <dbReference type="NCBI Taxonomy" id="159417"/>
    <lineage>
        <taxon>Eukaryota</taxon>
        <taxon>Metazoa</taxon>
        <taxon>Chordata</taxon>
        <taxon>Tunicata</taxon>
        <taxon>Ascidiacea</taxon>
        <taxon>Aplousobranchia</taxon>
        <taxon>Clavelinidae</taxon>
        <taxon>Clavelina</taxon>
    </lineage>
</organism>
<evidence type="ECO:0000313" key="2">
    <source>
        <dbReference type="EMBL" id="CAK8672316.1"/>
    </source>
</evidence>
<dbReference type="Proteomes" id="UP001642483">
    <property type="component" value="Unassembled WGS sequence"/>
</dbReference>